<evidence type="ECO:0000313" key="4">
    <source>
        <dbReference type="Proteomes" id="UP000250790"/>
    </source>
</evidence>
<dbReference type="CDD" id="cd13578">
    <property type="entry name" value="PBP2_Bug27"/>
    <property type="match status" value="1"/>
</dbReference>
<dbReference type="RefSeq" id="WP_108312716.1">
    <property type="nucleotide sequence ID" value="NZ_NESN01000003.1"/>
</dbReference>
<dbReference type="PANTHER" id="PTHR42928">
    <property type="entry name" value="TRICARBOXYLATE-BINDING PROTEIN"/>
    <property type="match status" value="1"/>
</dbReference>
<dbReference type="InterPro" id="IPR042100">
    <property type="entry name" value="Bug_dom1"/>
</dbReference>
<dbReference type="Gene3D" id="3.40.190.150">
    <property type="entry name" value="Bordetella uptake gene, domain 1"/>
    <property type="match status" value="1"/>
</dbReference>
<dbReference type="PANTHER" id="PTHR42928:SF5">
    <property type="entry name" value="BLR1237 PROTEIN"/>
    <property type="match status" value="1"/>
</dbReference>
<comment type="similarity">
    <text evidence="1">Belongs to the UPF0065 (bug) family.</text>
</comment>
<dbReference type="Gene3D" id="3.40.190.10">
    <property type="entry name" value="Periplasmic binding protein-like II"/>
    <property type="match status" value="1"/>
</dbReference>
<evidence type="ECO:0000313" key="3">
    <source>
        <dbReference type="EMBL" id="PUE53239.1"/>
    </source>
</evidence>
<feature type="chain" id="PRO_5016332542" evidence="2">
    <location>
        <begin position="26"/>
        <end position="324"/>
    </location>
</feature>
<gene>
    <name evidence="3" type="ORF">B9Z37_09160</name>
</gene>
<sequence>MKRHDVIHTLLAAFVGLVCATSVQAQSYPTKPIRLIVPFPAGGATDLFARTLSQKLGEKMGTTLVVENRPGAGGTLGSDLAAKASPDGYTLLLSTSSTHSIGPNLNPRMPYDAVKDFTPISQVGNAPSIMLVPNSSPAKTVKEWIDHAKKNPGRLNYASSGNGTIVQLSAELFKAQADVFVVHIPYKGTALAIPDLVSGKVDVLFDSLPTGLPHVRDGRLRALGVTTLKPTALAPGVQPIADVLPGYESNTWFGLFGPKGLPPEVVSRVNMAANQVLQDPEVLDKLQRFGIEPVGGTPAQFTAMLAKESAKWKKIITERKITLE</sequence>
<reference evidence="3 4" key="1">
    <citation type="submission" date="2017-04" db="EMBL/GenBank/DDBJ databases">
        <title>Unexpected and diverse lifestyles within the genus Limnohabitans.</title>
        <authorList>
            <person name="Kasalicky V."/>
            <person name="Mehrshad M."/>
            <person name="Andrei S.-A."/>
            <person name="Salcher M."/>
            <person name="Kratochvilova H."/>
            <person name="Simek K."/>
            <person name="Ghai R."/>
        </authorList>
    </citation>
    <scope>NUCLEOTIDE SEQUENCE [LARGE SCALE GENOMIC DNA]</scope>
    <source>
        <strain evidence="3 4">II-B4</strain>
    </source>
</reference>
<dbReference type="InterPro" id="IPR005064">
    <property type="entry name" value="BUG"/>
</dbReference>
<dbReference type="EMBL" id="NESN01000003">
    <property type="protein sequence ID" value="PUE53239.1"/>
    <property type="molecule type" value="Genomic_DNA"/>
</dbReference>
<feature type="signal peptide" evidence="2">
    <location>
        <begin position="1"/>
        <end position="25"/>
    </location>
</feature>
<dbReference type="SUPFAM" id="SSF53850">
    <property type="entry name" value="Periplasmic binding protein-like II"/>
    <property type="match status" value="1"/>
</dbReference>
<name>A0A315E809_9BURK</name>
<evidence type="ECO:0000256" key="1">
    <source>
        <dbReference type="ARBA" id="ARBA00006987"/>
    </source>
</evidence>
<dbReference type="Pfam" id="PF03401">
    <property type="entry name" value="TctC"/>
    <property type="match status" value="1"/>
</dbReference>
<dbReference type="OrthoDB" id="8678477at2"/>
<proteinExistence type="inferred from homology"/>
<dbReference type="AlphaFoldDB" id="A0A315E809"/>
<keyword evidence="2" id="KW-0732">Signal</keyword>
<evidence type="ECO:0000256" key="2">
    <source>
        <dbReference type="SAM" id="SignalP"/>
    </source>
</evidence>
<dbReference type="Proteomes" id="UP000250790">
    <property type="component" value="Unassembled WGS sequence"/>
</dbReference>
<dbReference type="PIRSF" id="PIRSF017082">
    <property type="entry name" value="YflP"/>
    <property type="match status" value="1"/>
</dbReference>
<keyword evidence="4" id="KW-1185">Reference proteome</keyword>
<organism evidence="3 4">
    <name type="scientific">Limnohabitans parvus II-B4</name>
    <dbReference type="NCBI Taxonomy" id="1293052"/>
    <lineage>
        <taxon>Bacteria</taxon>
        <taxon>Pseudomonadati</taxon>
        <taxon>Pseudomonadota</taxon>
        <taxon>Betaproteobacteria</taxon>
        <taxon>Burkholderiales</taxon>
        <taxon>Comamonadaceae</taxon>
        <taxon>Limnohabitans</taxon>
    </lineage>
</organism>
<accession>A0A315E809</accession>
<comment type="caution">
    <text evidence="3">The sequence shown here is derived from an EMBL/GenBank/DDBJ whole genome shotgun (WGS) entry which is preliminary data.</text>
</comment>
<protein>
    <submittedName>
        <fullName evidence="3">MFS transporter</fullName>
    </submittedName>
</protein>